<dbReference type="InterPro" id="IPR049945">
    <property type="entry name" value="AAA_22"/>
</dbReference>
<dbReference type="PANTHER" id="PTHR35894:SF1">
    <property type="entry name" value="PHOSPHORIBULOKINASE _ URIDINE KINASE FAMILY"/>
    <property type="match status" value="1"/>
</dbReference>
<dbReference type="GO" id="GO:0016887">
    <property type="term" value="F:ATP hydrolysis activity"/>
    <property type="evidence" value="ECO:0007669"/>
    <property type="project" value="InterPro"/>
</dbReference>
<organism evidence="3 4">
    <name type="scientific">Gemmata massiliana</name>
    <dbReference type="NCBI Taxonomy" id="1210884"/>
    <lineage>
        <taxon>Bacteria</taxon>
        <taxon>Pseudomonadati</taxon>
        <taxon>Planctomycetota</taxon>
        <taxon>Planctomycetia</taxon>
        <taxon>Gemmatales</taxon>
        <taxon>Gemmataceae</taxon>
        <taxon>Gemmata</taxon>
    </lineage>
</organism>
<dbReference type="AlphaFoldDB" id="A0A6P2D0C0"/>
<dbReference type="PANTHER" id="PTHR35894">
    <property type="entry name" value="GENERAL SECRETION PATHWAY PROTEIN A-RELATED"/>
    <property type="match status" value="1"/>
</dbReference>
<evidence type="ECO:0000259" key="2">
    <source>
        <dbReference type="SMART" id="SM00382"/>
    </source>
</evidence>
<dbReference type="InterPro" id="IPR027417">
    <property type="entry name" value="P-loop_NTPase"/>
</dbReference>
<keyword evidence="4" id="KW-1185">Reference proteome</keyword>
<dbReference type="KEGG" id="gms:SOIL9_38990"/>
<dbReference type="SMART" id="SM00382">
    <property type="entry name" value="AAA"/>
    <property type="match status" value="1"/>
</dbReference>
<name>A0A6P2D0C0_9BACT</name>
<accession>A0A6P2D0C0</accession>
<dbReference type="SUPFAM" id="SSF52540">
    <property type="entry name" value="P-loop containing nucleoside triphosphate hydrolases"/>
    <property type="match status" value="1"/>
</dbReference>
<feature type="compositionally biased region" description="Basic and acidic residues" evidence="1">
    <location>
        <begin position="318"/>
        <end position="327"/>
    </location>
</feature>
<dbReference type="Gene3D" id="3.40.50.300">
    <property type="entry name" value="P-loop containing nucleotide triphosphate hydrolases"/>
    <property type="match status" value="1"/>
</dbReference>
<feature type="domain" description="AAA+ ATPase" evidence="2">
    <location>
        <begin position="75"/>
        <end position="214"/>
    </location>
</feature>
<evidence type="ECO:0000313" key="3">
    <source>
        <dbReference type="EMBL" id="VTR93815.1"/>
    </source>
</evidence>
<dbReference type="Proteomes" id="UP000464178">
    <property type="component" value="Chromosome"/>
</dbReference>
<evidence type="ECO:0000313" key="4">
    <source>
        <dbReference type="Proteomes" id="UP000464178"/>
    </source>
</evidence>
<evidence type="ECO:0000256" key="1">
    <source>
        <dbReference type="SAM" id="MobiDB-lite"/>
    </source>
</evidence>
<protein>
    <recommendedName>
        <fullName evidence="2">AAA+ ATPase domain-containing protein</fullName>
    </recommendedName>
</protein>
<dbReference type="InterPro" id="IPR052026">
    <property type="entry name" value="ExeA_AAA_ATPase_DNA-bind"/>
</dbReference>
<dbReference type="InterPro" id="IPR003593">
    <property type="entry name" value="AAA+_ATPase"/>
</dbReference>
<feature type="region of interest" description="Disordered" evidence="1">
    <location>
        <begin position="300"/>
        <end position="353"/>
    </location>
</feature>
<proteinExistence type="predicted"/>
<dbReference type="EMBL" id="LR593886">
    <property type="protein sequence ID" value="VTR93815.1"/>
    <property type="molecule type" value="Genomic_DNA"/>
</dbReference>
<gene>
    <name evidence="3" type="ORF">SOIL9_38990</name>
</gene>
<sequence length="353" mass="37652">MGLSRTFTIADYAQTGNQFCPLPSAKHQDGEAIVDWSHFGMDRPPFRPAVDAAAYFPAPAHSAALAALVAAFSRRDPLVLIDGAPGIGKSLVARKWLDDLLPDVPRVLLPNARAQTPVDLLQAILFDLNKPYQGLSEQELRLAVTGHLLDAAAGGFPTVIVIDEAQHLSTHALEELRLLGNLESRSGAVVFAVLVAQPALRDALRKPVNAPIAGRISVRCSIDALSVEESAAYLRHQVRAANGDPAKVFDEGTVELLASACRGVPRVLNRAAALAFELASEGETELVDVEAALEALERIGITPPDEDGTSDAVLLPHPGRESEPEARAKRKPTVTERSAGRGAKDKAVRKRPA</sequence>
<reference evidence="3 4" key="1">
    <citation type="submission" date="2019-05" db="EMBL/GenBank/DDBJ databases">
        <authorList>
            <consortium name="Science for Life Laboratories"/>
        </authorList>
    </citation>
    <scope>NUCLEOTIDE SEQUENCE [LARGE SCALE GENOMIC DNA]</scope>
    <source>
        <strain evidence="3">Soil9</strain>
    </source>
</reference>
<dbReference type="Pfam" id="PF13401">
    <property type="entry name" value="AAA_22"/>
    <property type="match status" value="1"/>
</dbReference>